<comment type="caution">
    <text evidence="3">The sequence shown here is derived from an EMBL/GenBank/DDBJ whole genome shotgun (WGS) entry which is preliminary data.</text>
</comment>
<sequence>MPDQGRGRDAEAAAGLLRFLRDLAAARRAPVRDVGAYPQVHWLAGLPGDVYVEADAGPGDVLFSVPVIPLTPPAVLAEFDGWLALRHWYRILRDLAAVRGQETVLATGLLTRRPVRDHLLHTPVRIAVDERSGRIDVVLTGPAALRDRELLPGLRPERTDWLRESVQAGQGLGLNASVADVLRKWAAAAGEDMAFREDWAPDDAPGGPARIRLAPALVVRPPGRAPVADLYQELLGRSRIPEGFARLLGPAGRSPIMHVPGGAAALVADLLGRGVRVLVATADATAAADLHAALPPGIGTLCALPATAARVAERLRTTTIGPATLGELADREAQAAWRVAELRERAPAERPVPLEHAWIPARPGLPADPPITAPEAAELIGLPAGTGPDRTVHRDVDPAALPSAPYVRTLVETEHRAAERARRADTEPARRLRRCDVTVLARLDGNAATINAALRDLGLTGHPGGWDLTDHAVRAFTDALARRRPAVWARVAELSPQVDWAVEALERIAGHEVVLPPDSDPHRLAPAAEDLWQYLAEGTGPKRGPLRSGAQRQAERLLQGAEVDGEPPATPDSLEVLHAYLNVLLVCQDLQYVWEEADVSFPADVPVEDRIARFRRAHDRLGRVRALLPVIEDTGHLLTGSGIPITHPLQWYGFSAALESALLVQDAARATTDLNALRDSIPAMPHDPPELHAARTAIDARDPDAYARALEELAKAQRQRAAQIRRAELLERVRAVHPGLADLLSGPDEEWPDRIAHWDAAWAVAAGTARPPEGAWLADAEARHRKASAELHAARAWAAVLARPDPAPSWIAPLWQIPELLPPEPDSFDVVVIDGEHGAGVEALFLFWLAPRAVLVGQPGPDLPPPDAPVPAHPLVTPETSLFTFLLDRFPEAPPPREDAWSSPADDAERSPAPVPGRLAFDESPPEPEPEEEEEQQPRARSIVTYKRPELVELVREISEAGPGLSDDEIVETARERLGCPADEEMLAGARLRFALESLRETSGTE</sequence>
<feature type="region of interest" description="Disordered" evidence="2">
    <location>
        <begin position="894"/>
        <end position="944"/>
    </location>
</feature>
<name>A0A7K0C0F2_9ACTN</name>
<feature type="coiled-coil region" evidence="1">
    <location>
        <begin position="706"/>
        <end position="733"/>
    </location>
</feature>
<evidence type="ECO:0000313" key="4">
    <source>
        <dbReference type="Proteomes" id="UP000487268"/>
    </source>
</evidence>
<dbReference type="Proteomes" id="UP000487268">
    <property type="component" value="Unassembled WGS sequence"/>
</dbReference>
<gene>
    <name evidence="3" type="ORF">ACRB68_50400</name>
</gene>
<proteinExistence type="predicted"/>
<reference evidence="3 4" key="1">
    <citation type="submission" date="2019-10" db="EMBL/GenBank/DDBJ databases">
        <title>Actinomadura rubteroloni sp. nov. and Actinomadura macrotermitis sp. nov., isolated from the gut of fungus growing-termite Macrotermes natalensis.</title>
        <authorList>
            <person name="Benndorf R."/>
            <person name="Martin K."/>
            <person name="Kuefner M."/>
            <person name="De Beer W."/>
            <person name="Kaster A.-K."/>
            <person name="Vollmers J."/>
            <person name="Poulsen M."/>
            <person name="Beemelmanns C."/>
        </authorList>
    </citation>
    <scope>NUCLEOTIDE SEQUENCE [LARGE SCALE GENOMIC DNA]</scope>
    <source>
        <strain evidence="3 4">RB68</strain>
    </source>
</reference>
<feature type="compositionally biased region" description="Acidic residues" evidence="2">
    <location>
        <begin position="924"/>
        <end position="935"/>
    </location>
</feature>
<accession>A0A7K0C0F2</accession>
<evidence type="ECO:0000256" key="2">
    <source>
        <dbReference type="SAM" id="MobiDB-lite"/>
    </source>
</evidence>
<keyword evidence="1" id="KW-0175">Coiled coil</keyword>
<dbReference type="EMBL" id="WEGH01000003">
    <property type="protein sequence ID" value="MQY06943.1"/>
    <property type="molecule type" value="Genomic_DNA"/>
</dbReference>
<evidence type="ECO:0000256" key="1">
    <source>
        <dbReference type="SAM" id="Coils"/>
    </source>
</evidence>
<dbReference type="RefSeq" id="WP_153536473.1">
    <property type="nucleotide sequence ID" value="NZ_WEGH01000003.1"/>
</dbReference>
<dbReference type="OrthoDB" id="9757917at2"/>
<protein>
    <submittedName>
        <fullName evidence="3">Uncharacterized protein</fullName>
    </submittedName>
</protein>
<organism evidence="3 4">
    <name type="scientific">Actinomadura macrotermitis</name>
    <dbReference type="NCBI Taxonomy" id="2585200"/>
    <lineage>
        <taxon>Bacteria</taxon>
        <taxon>Bacillati</taxon>
        <taxon>Actinomycetota</taxon>
        <taxon>Actinomycetes</taxon>
        <taxon>Streptosporangiales</taxon>
        <taxon>Thermomonosporaceae</taxon>
        <taxon>Actinomadura</taxon>
    </lineage>
</organism>
<evidence type="ECO:0000313" key="3">
    <source>
        <dbReference type="EMBL" id="MQY06943.1"/>
    </source>
</evidence>
<keyword evidence="4" id="KW-1185">Reference proteome</keyword>
<dbReference type="AlphaFoldDB" id="A0A7K0C0F2"/>